<organism evidence="20 21">
    <name type="scientific">Rhamnella rubrinervis</name>
    <dbReference type="NCBI Taxonomy" id="2594499"/>
    <lineage>
        <taxon>Eukaryota</taxon>
        <taxon>Viridiplantae</taxon>
        <taxon>Streptophyta</taxon>
        <taxon>Embryophyta</taxon>
        <taxon>Tracheophyta</taxon>
        <taxon>Spermatophyta</taxon>
        <taxon>Magnoliopsida</taxon>
        <taxon>eudicotyledons</taxon>
        <taxon>Gunneridae</taxon>
        <taxon>Pentapetalae</taxon>
        <taxon>rosids</taxon>
        <taxon>fabids</taxon>
        <taxon>Rosales</taxon>
        <taxon>Rhamnaceae</taxon>
        <taxon>rhamnoid group</taxon>
        <taxon>Rhamneae</taxon>
        <taxon>Rhamnella</taxon>
    </lineage>
</organism>
<keyword evidence="10 17" id="KW-1133">Transmembrane helix</keyword>
<keyword evidence="12" id="KW-0675">Receptor</keyword>
<evidence type="ECO:0000256" key="10">
    <source>
        <dbReference type="ARBA" id="ARBA00022989"/>
    </source>
</evidence>
<keyword evidence="13" id="KW-0325">Glycoprotein</keyword>
<evidence type="ECO:0000256" key="12">
    <source>
        <dbReference type="ARBA" id="ARBA00023170"/>
    </source>
</evidence>
<keyword evidence="6 18" id="KW-0732">Signal</keyword>
<dbReference type="EMBL" id="VOIH02000002">
    <property type="protein sequence ID" value="KAF3454404.1"/>
    <property type="molecule type" value="Genomic_DNA"/>
</dbReference>
<evidence type="ECO:0000256" key="5">
    <source>
        <dbReference type="ARBA" id="ARBA00022692"/>
    </source>
</evidence>
<comment type="catalytic activity">
    <reaction evidence="14">
        <text>L-threonyl-[protein] + ATP = O-phospho-L-threonyl-[protein] + ADP + H(+)</text>
        <dbReference type="Rhea" id="RHEA:46608"/>
        <dbReference type="Rhea" id="RHEA-COMP:11060"/>
        <dbReference type="Rhea" id="RHEA-COMP:11605"/>
        <dbReference type="ChEBI" id="CHEBI:15378"/>
        <dbReference type="ChEBI" id="CHEBI:30013"/>
        <dbReference type="ChEBI" id="CHEBI:30616"/>
        <dbReference type="ChEBI" id="CHEBI:61977"/>
        <dbReference type="ChEBI" id="CHEBI:456216"/>
        <dbReference type="EC" id="2.7.11.1"/>
    </reaction>
</comment>
<evidence type="ECO:0000256" key="1">
    <source>
        <dbReference type="ARBA" id="ARBA00004479"/>
    </source>
</evidence>
<comment type="subcellular location">
    <subcellularLocation>
        <location evidence="1">Membrane</location>
        <topology evidence="1">Single-pass type I membrane protein</topology>
    </subcellularLocation>
</comment>
<dbReference type="PROSITE" id="PS00108">
    <property type="entry name" value="PROTEIN_KINASE_ST"/>
    <property type="match status" value="1"/>
</dbReference>
<dbReference type="PANTHER" id="PTHR47989">
    <property type="entry name" value="OS01G0750732 PROTEIN"/>
    <property type="match status" value="1"/>
</dbReference>
<reference evidence="20" key="1">
    <citation type="submission" date="2020-03" db="EMBL/GenBank/DDBJ databases">
        <title>A high-quality chromosome-level genome assembly of a woody plant with both climbing and erect habits, Rhamnella rubrinervis.</title>
        <authorList>
            <person name="Lu Z."/>
            <person name="Yang Y."/>
            <person name="Zhu X."/>
            <person name="Sun Y."/>
        </authorList>
    </citation>
    <scope>NUCLEOTIDE SEQUENCE</scope>
    <source>
        <strain evidence="20">BYM</strain>
        <tissue evidence="20">Leaf</tissue>
    </source>
</reference>
<feature type="domain" description="Protein kinase" evidence="19">
    <location>
        <begin position="309"/>
        <end position="590"/>
    </location>
</feature>
<evidence type="ECO:0000256" key="7">
    <source>
        <dbReference type="ARBA" id="ARBA00022741"/>
    </source>
</evidence>
<evidence type="ECO:0000256" key="9">
    <source>
        <dbReference type="ARBA" id="ARBA00022840"/>
    </source>
</evidence>
<dbReference type="Proteomes" id="UP000796880">
    <property type="component" value="Unassembled WGS sequence"/>
</dbReference>
<accession>A0A8K0HLL0</accession>
<evidence type="ECO:0000256" key="14">
    <source>
        <dbReference type="ARBA" id="ARBA00047899"/>
    </source>
</evidence>
<evidence type="ECO:0000256" key="15">
    <source>
        <dbReference type="ARBA" id="ARBA00048679"/>
    </source>
</evidence>
<evidence type="ECO:0000313" key="21">
    <source>
        <dbReference type="Proteomes" id="UP000796880"/>
    </source>
</evidence>
<evidence type="ECO:0000256" key="16">
    <source>
        <dbReference type="PROSITE-ProRule" id="PRU10141"/>
    </source>
</evidence>
<keyword evidence="5 17" id="KW-0812">Transmembrane</keyword>
<dbReference type="InterPro" id="IPR017441">
    <property type="entry name" value="Protein_kinase_ATP_BS"/>
</dbReference>
<feature type="chain" id="PRO_5035479012" description="non-specific serine/threonine protein kinase" evidence="18">
    <location>
        <begin position="20"/>
        <end position="643"/>
    </location>
</feature>
<keyword evidence="7 16" id="KW-0547">Nucleotide-binding</keyword>
<dbReference type="CDD" id="cd14066">
    <property type="entry name" value="STKc_IRAK"/>
    <property type="match status" value="1"/>
</dbReference>
<evidence type="ECO:0000256" key="13">
    <source>
        <dbReference type="ARBA" id="ARBA00023180"/>
    </source>
</evidence>
<evidence type="ECO:0000256" key="3">
    <source>
        <dbReference type="ARBA" id="ARBA00022527"/>
    </source>
</evidence>
<keyword evidence="21" id="KW-1185">Reference proteome</keyword>
<evidence type="ECO:0000256" key="8">
    <source>
        <dbReference type="ARBA" id="ARBA00022777"/>
    </source>
</evidence>
<dbReference type="Pfam" id="PF00069">
    <property type="entry name" value="Pkinase"/>
    <property type="match status" value="1"/>
</dbReference>
<keyword evidence="9 16" id="KW-0067">ATP-binding</keyword>
<name>A0A8K0HLL0_9ROSA</name>
<dbReference type="AlphaFoldDB" id="A0A8K0HLL0"/>
<proteinExistence type="predicted"/>
<dbReference type="InterPro" id="IPR011009">
    <property type="entry name" value="Kinase-like_dom_sf"/>
</dbReference>
<dbReference type="Gene3D" id="1.10.510.10">
    <property type="entry name" value="Transferase(Phosphotransferase) domain 1"/>
    <property type="match status" value="1"/>
</dbReference>
<dbReference type="InterPro" id="IPR000719">
    <property type="entry name" value="Prot_kinase_dom"/>
</dbReference>
<dbReference type="GO" id="GO:0004674">
    <property type="term" value="F:protein serine/threonine kinase activity"/>
    <property type="evidence" value="ECO:0007669"/>
    <property type="project" value="UniProtKB-KW"/>
</dbReference>
<gene>
    <name evidence="20" type="ORF">FNV43_RR04851</name>
</gene>
<dbReference type="GO" id="GO:0005524">
    <property type="term" value="F:ATP binding"/>
    <property type="evidence" value="ECO:0007669"/>
    <property type="project" value="UniProtKB-UniRule"/>
</dbReference>
<dbReference type="GO" id="GO:0016020">
    <property type="term" value="C:membrane"/>
    <property type="evidence" value="ECO:0007669"/>
    <property type="project" value="UniProtKB-SubCell"/>
</dbReference>
<comment type="catalytic activity">
    <reaction evidence="15">
        <text>L-seryl-[protein] + ATP = O-phospho-L-seryl-[protein] + ADP + H(+)</text>
        <dbReference type="Rhea" id="RHEA:17989"/>
        <dbReference type="Rhea" id="RHEA-COMP:9863"/>
        <dbReference type="Rhea" id="RHEA-COMP:11604"/>
        <dbReference type="ChEBI" id="CHEBI:15378"/>
        <dbReference type="ChEBI" id="CHEBI:29999"/>
        <dbReference type="ChEBI" id="CHEBI:30616"/>
        <dbReference type="ChEBI" id="CHEBI:83421"/>
        <dbReference type="ChEBI" id="CHEBI:456216"/>
        <dbReference type="EC" id="2.7.11.1"/>
    </reaction>
</comment>
<dbReference type="Gene3D" id="3.30.200.20">
    <property type="entry name" value="Phosphorylase Kinase, domain 1"/>
    <property type="match status" value="1"/>
</dbReference>
<evidence type="ECO:0000256" key="4">
    <source>
        <dbReference type="ARBA" id="ARBA00022679"/>
    </source>
</evidence>
<dbReference type="InterPro" id="IPR043891">
    <property type="entry name" value="SPARK"/>
</dbReference>
<dbReference type="Pfam" id="PF19160">
    <property type="entry name" value="SPARK"/>
    <property type="match status" value="1"/>
</dbReference>
<evidence type="ECO:0000256" key="11">
    <source>
        <dbReference type="ARBA" id="ARBA00023136"/>
    </source>
</evidence>
<protein>
    <recommendedName>
        <fullName evidence="2">non-specific serine/threonine protein kinase</fullName>
        <ecNumber evidence="2">2.7.11.1</ecNumber>
    </recommendedName>
</protein>
<dbReference type="InterPro" id="IPR008271">
    <property type="entry name" value="Ser/Thr_kinase_AS"/>
</dbReference>
<evidence type="ECO:0000313" key="20">
    <source>
        <dbReference type="EMBL" id="KAF3454404.1"/>
    </source>
</evidence>
<evidence type="ECO:0000256" key="6">
    <source>
        <dbReference type="ARBA" id="ARBA00022729"/>
    </source>
</evidence>
<keyword evidence="4" id="KW-0808">Transferase</keyword>
<evidence type="ECO:0000259" key="19">
    <source>
        <dbReference type="PROSITE" id="PS50011"/>
    </source>
</evidence>
<keyword evidence="3" id="KW-0723">Serine/threonine-protein kinase</keyword>
<dbReference type="PROSITE" id="PS50011">
    <property type="entry name" value="PROTEIN_KINASE_DOM"/>
    <property type="match status" value="1"/>
</dbReference>
<dbReference type="EC" id="2.7.11.1" evidence="2"/>
<keyword evidence="8" id="KW-0418">Kinase</keyword>
<evidence type="ECO:0000256" key="18">
    <source>
        <dbReference type="SAM" id="SignalP"/>
    </source>
</evidence>
<dbReference type="SUPFAM" id="SSF56112">
    <property type="entry name" value="Protein kinase-like (PK-like)"/>
    <property type="match status" value="1"/>
</dbReference>
<keyword evidence="11 17" id="KW-0472">Membrane</keyword>
<feature type="binding site" evidence="16">
    <location>
        <position position="337"/>
    </location>
    <ligand>
        <name>ATP</name>
        <dbReference type="ChEBI" id="CHEBI:30616"/>
    </ligand>
</feature>
<dbReference type="PANTHER" id="PTHR47989:SF62">
    <property type="entry name" value="OS05G0423500 PROTEIN"/>
    <property type="match status" value="1"/>
</dbReference>
<dbReference type="FunFam" id="1.10.510.10:FF:000287">
    <property type="entry name" value="probable LRR receptor-like serine/threonine-protein kinase RKF3"/>
    <property type="match status" value="1"/>
</dbReference>
<dbReference type="PROSITE" id="PS00107">
    <property type="entry name" value="PROTEIN_KINASE_ATP"/>
    <property type="match status" value="1"/>
</dbReference>
<sequence length="643" mass="71124">MTIFVFFFFGLVLVSPSLSHSLAADHHETPNGELGSALCPLDINGYRKLIHESSIRLKFLDVSTGCQYALRGIRLLHSKLLQTTGYFFPSLNTSEACWEAYEKVIDGLVPGFRVRSTCGFNNSLMSGSCINITTRSQFESLISQSELQEIRSSCSQSLRNSSSCSLCIDSLSGVNESYFDGLSDGNVSDCTGYPYIYAAAVSNTYGPTNLDTAKCLFSLDFFPTHKTKKNQKAVFWGVLTGCACGFFGAVGVVWIYWRRHRKRRSKRKKTMKMAEKEKGLIPGRNISISGNTKLFKLTFEEIRKATNNFSRENIIGLGGYGNVYKGILPDGSEVAFKRFKNSSATADGSFAHEVEIIASIRHVNLVTLRGYSTETEPPVMNQRIIVSELVRNGSLYDHLFGPEAEKNKLSWPIRQKIALGVARGLAYLHYGVQPGIIHRDVKPSNILLDEAFEPKLVDFGLAKFAPEGHTHLSTRVAGTLGYVAPEYALYGQLSEKSDVYSFGVVLLELLSGKKAVIEFDGVTTLLLTDWARSLVRDGRVLDIIDKSMPKLGLPEEMEQCVLAAVVSSHPVPQARPTMDQIVNILEANFLGAIPDRPSPLLANIGDTEQSTGFSDFSYVSSPEFISNSDHPILDQHWNGRRLK</sequence>
<feature type="transmembrane region" description="Helical" evidence="17">
    <location>
        <begin position="233"/>
        <end position="257"/>
    </location>
</feature>
<evidence type="ECO:0000256" key="2">
    <source>
        <dbReference type="ARBA" id="ARBA00012513"/>
    </source>
</evidence>
<comment type="caution">
    <text evidence="20">The sequence shown here is derived from an EMBL/GenBank/DDBJ whole genome shotgun (WGS) entry which is preliminary data.</text>
</comment>
<dbReference type="SMART" id="SM00220">
    <property type="entry name" value="S_TKc"/>
    <property type="match status" value="1"/>
</dbReference>
<feature type="signal peptide" evidence="18">
    <location>
        <begin position="1"/>
        <end position="19"/>
    </location>
</feature>
<dbReference type="OrthoDB" id="780646at2759"/>
<evidence type="ECO:0000256" key="17">
    <source>
        <dbReference type="SAM" id="Phobius"/>
    </source>
</evidence>